<keyword evidence="6" id="KW-0464">Manganese</keyword>
<keyword evidence="4" id="KW-0479">Metal-binding</keyword>
<dbReference type="Pfam" id="PF00190">
    <property type="entry name" value="Cupin_1"/>
    <property type="match status" value="1"/>
</dbReference>
<protein>
    <recommendedName>
        <fullName evidence="9">P-type domain-containing protein</fullName>
    </recommendedName>
</protein>
<evidence type="ECO:0000256" key="4">
    <source>
        <dbReference type="ARBA" id="ARBA00022723"/>
    </source>
</evidence>
<dbReference type="PANTHER" id="PTHR31238">
    <property type="entry name" value="GERMIN-LIKE PROTEIN SUBFAMILY 3 MEMBER 3"/>
    <property type="match status" value="1"/>
</dbReference>
<dbReference type="EMBL" id="HBFP01010641">
    <property type="protein sequence ID" value="CAD8823252.1"/>
    <property type="molecule type" value="Transcribed_RNA"/>
</dbReference>
<dbReference type="PROSITE" id="PS00025">
    <property type="entry name" value="P_TREFOIL_1"/>
    <property type="match status" value="1"/>
</dbReference>
<evidence type="ECO:0000256" key="6">
    <source>
        <dbReference type="ARBA" id="ARBA00023211"/>
    </source>
</evidence>
<comment type="subcellular location">
    <subcellularLocation>
        <location evidence="1">Secreted</location>
    </subcellularLocation>
</comment>
<dbReference type="InterPro" id="IPR017957">
    <property type="entry name" value="P_trefoil_CS"/>
</dbReference>
<comment type="caution">
    <text evidence="7">Lacks conserved residue(s) required for the propagation of feature annotation.</text>
</comment>
<dbReference type="PRINTS" id="PR00325">
    <property type="entry name" value="GERMIN"/>
</dbReference>
<keyword evidence="3" id="KW-0964">Secreted</keyword>
<dbReference type="InterPro" id="IPR014710">
    <property type="entry name" value="RmlC-like_jellyroll"/>
</dbReference>
<evidence type="ECO:0000313" key="10">
    <source>
        <dbReference type="EMBL" id="CAD8823252.1"/>
    </source>
</evidence>
<feature type="disulfide bond" evidence="7">
    <location>
        <begin position="227"/>
        <end position="242"/>
    </location>
</feature>
<keyword evidence="8" id="KW-0732">Signal</keyword>
<accession>A0A7S1ETZ3</accession>
<feature type="signal peptide" evidence="8">
    <location>
        <begin position="1"/>
        <end position="20"/>
    </location>
</feature>
<evidence type="ECO:0000256" key="8">
    <source>
        <dbReference type="SAM" id="SignalP"/>
    </source>
</evidence>
<dbReference type="InterPro" id="IPR044913">
    <property type="entry name" value="P_trefoil_dom_sf"/>
</dbReference>
<dbReference type="GO" id="GO:0030145">
    <property type="term" value="F:manganese ion binding"/>
    <property type="evidence" value="ECO:0007669"/>
    <property type="project" value="InterPro"/>
</dbReference>
<dbReference type="SUPFAM" id="SSF57492">
    <property type="entry name" value="Trefoil"/>
    <property type="match status" value="1"/>
</dbReference>
<dbReference type="GO" id="GO:0005576">
    <property type="term" value="C:extracellular region"/>
    <property type="evidence" value="ECO:0007669"/>
    <property type="project" value="UniProtKB-SubCell"/>
</dbReference>
<organism evidence="10">
    <name type="scientific">Timspurckia oligopyrenoides</name>
    <dbReference type="NCBI Taxonomy" id="708627"/>
    <lineage>
        <taxon>Eukaryota</taxon>
        <taxon>Rhodophyta</taxon>
        <taxon>Bangiophyceae</taxon>
        <taxon>Porphyridiales</taxon>
        <taxon>Porphyridiaceae</taxon>
        <taxon>Timspurckia</taxon>
    </lineage>
</organism>
<name>A0A7S1ETZ3_9RHOD</name>
<reference evidence="10" key="1">
    <citation type="submission" date="2021-01" db="EMBL/GenBank/DDBJ databases">
        <authorList>
            <person name="Corre E."/>
            <person name="Pelletier E."/>
            <person name="Niang G."/>
            <person name="Scheremetjew M."/>
            <person name="Finn R."/>
            <person name="Kale V."/>
            <person name="Holt S."/>
            <person name="Cochrane G."/>
            <person name="Meng A."/>
            <person name="Brown T."/>
            <person name="Cohen L."/>
        </authorList>
    </citation>
    <scope>NUCLEOTIDE SEQUENCE</scope>
    <source>
        <strain evidence="10">CCMP3278</strain>
    </source>
</reference>
<evidence type="ECO:0000256" key="5">
    <source>
        <dbReference type="ARBA" id="ARBA00023157"/>
    </source>
</evidence>
<dbReference type="InterPro" id="IPR006045">
    <property type="entry name" value="Cupin_1"/>
</dbReference>
<keyword evidence="5 7" id="KW-1015">Disulfide bond</keyword>
<sequence>MSTLLKAWLVVFVCVGVSVSGGIPNVYSSEDSYGFVSDLSLKRYSPDTVGPGGIIMNSNLTSTEINEDAFMALVDLDRPGSMNLPHTHPRSSEIVLVTKGIIRLGVICAGKEYGYPPIKKEIDLPAHSAGFVPKSCVHYELNVGKSKAQFAAFFHHYKPGVFTFPQALLKMDLFKKKLEKIDGSQKEFGYRLEKAAPKNIAELSKYACEAQFPYDYEYTTQPTHHQCGYDTISDRECLELGCCYRFMKDENGASKPACMYPFSHTIDAIGALGY</sequence>
<dbReference type="PROSITE" id="PS51448">
    <property type="entry name" value="P_TREFOIL_2"/>
    <property type="match status" value="1"/>
</dbReference>
<dbReference type="InterPro" id="IPR000519">
    <property type="entry name" value="P_trefoil_dom"/>
</dbReference>
<feature type="domain" description="P-type" evidence="9">
    <location>
        <begin position="206"/>
        <end position="262"/>
    </location>
</feature>
<proteinExistence type="inferred from homology"/>
<evidence type="ECO:0000259" key="9">
    <source>
        <dbReference type="PROSITE" id="PS51448"/>
    </source>
</evidence>
<dbReference type="SMART" id="SM00835">
    <property type="entry name" value="Cupin_1"/>
    <property type="match status" value="1"/>
</dbReference>
<evidence type="ECO:0000256" key="7">
    <source>
        <dbReference type="PROSITE-ProRule" id="PRU00779"/>
    </source>
</evidence>
<dbReference type="CDD" id="cd00111">
    <property type="entry name" value="Trefoil"/>
    <property type="match status" value="1"/>
</dbReference>
<comment type="similarity">
    <text evidence="2">Belongs to the germin family.</text>
</comment>
<dbReference type="AlphaFoldDB" id="A0A7S1ETZ3"/>
<evidence type="ECO:0000256" key="1">
    <source>
        <dbReference type="ARBA" id="ARBA00004613"/>
    </source>
</evidence>
<evidence type="ECO:0000256" key="2">
    <source>
        <dbReference type="ARBA" id="ARBA00007456"/>
    </source>
</evidence>
<dbReference type="SUPFAM" id="SSF51182">
    <property type="entry name" value="RmlC-like cupins"/>
    <property type="match status" value="1"/>
</dbReference>
<dbReference type="Gene3D" id="2.60.120.10">
    <property type="entry name" value="Jelly Rolls"/>
    <property type="match status" value="1"/>
</dbReference>
<feature type="chain" id="PRO_5030817974" description="P-type domain-containing protein" evidence="8">
    <location>
        <begin position="21"/>
        <end position="274"/>
    </location>
</feature>
<gene>
    <name evidence="10" type="ORF">TOLI1172_LOCUS7648</name>
</gene>
<dbReference type="InterPro" id="IPR011051">
    <property type="entry name" value="RmlC_Cupin_sf"/>
</dbReference>
<dbReference type="InterPro" id="IPR001929">
    <property type="entry name" value="Germin"/>
</dbReference>
<evidence type="ECO:0000256" key="3">
    <source>
        <dbReference type="ARBA" id="ARBA00022525"/>
    </source>
</evidence>